<protein>
    <submittedName>
        <fullName evidence="1">Uncharacterized protein</fullName>
    </submittedName>
</protein>
<evidence type="ECO:0000313" key="1">
    <source>
        <dbReference type="EMBL" id="GGM76178.1"/>
    </source>
</evidence>
<dbReference type="EMBL" id="BMNY01000002">
    <property type="protein sequence ID" value="GGM76178.1"/>
    <property type="molecule type" value="Genomic_DNA"/>
</dbReference>
<reference evidence="1" key="2">
    <citation type="submission" date="2022-09" db="EMBL/GenBank/DDBJ databases">
        <authorList>
            <person name="Sun Q."/>
            <person name="Ohkuma M."/>
        </authorList>
    </citation>
    <scope>NUCLEOTIDE SEQUENCE</scope>
    <source>
        <strain evidence="1">JCM 13583</strain>
    </source>
</reference>
<proteinExistence type="predicted"/>
<name>A0AA37BRV0_9ARCH</name>
<gene>
    <name evidence="1" type="ORF">GCM10007108_12690</name>
</gene>
<organism evidence="1 2">
    <name type="scientific">Thermogymnomonas acidicola</name>
    <dbReference type="NCBI Taxonomy" id="399579"/>
    <lineage>
        <taxon>Archaea</taxon>
        <taxon>Methanobacteriati</taxon>
        <taxon>Thermoplasmatota</taxon>
        <taxon>Thermoplasmata</taxon>
        <taxon>Thermoplasmatales</taxon>
        <taxon>Thermogymnomonas</taxon>
    </lineage>
</organism>
<dbReference type="Proteomes" id="UP000632195">
    <property type="component" value="Unassembled WGS sequence"/>
</dbReference>
<sequence length="90" mass="10232">MLSRQALQSIQKGARVVVYPFSEKYGDDFTTPALECFGSPLSASSLIELVQEPTEAYFLDFDGYYIRLQTAEHWCIRVPVEAIRDIRLVA</sequence>
<evidence type="ECO:0000313" key="2">
    <source>
        <dbReference type="Proteomes" id="UP000632195"/>
    </source>
</evidence>
<accession>A0AA37BRV0</accession>
<dbReference type="RefSeq" id="WP_188681406.1">
    <property type="nucleotide sequence ID" value="NZ_BMNY01000002.1"/>
</dbReference>
<keyword evidence="2" id="KW-1185">Reference proteome</keyword>
<reference evidence="1" key="1">
    <citation type="journal article" date="2014" name="Int. J. Syst. Evol. Microbiol.">
        <title>Complete genome sequence of Corynebacterium casei LMG S-19264T (=DSM 44701T), isolated from a smear-ripened cheese.</title>
        <authorList>
            <consortium name="US DOE Joint Genome Institute (JGI-PGF)"/>
            <person name="Walter F."/>
            <person name="Albersmeier A."/>
            <person name="Kalinowski J."/>
            <person name="Ruckert C."/>
        </authorList>
    </citation>
    <scope>NUCLEOTIDE SEQUENCE</scope>
    <source>
        <strain evidence="1">JCM 13583</strain>
    </source>
</reference>
<dbReference type="AlphaFoldDB" id="A0AA37BRV0"/>
<comment type="caution">
    <text evidence="1">The sequence shown here is derived from an EMBL/GenBank/DDBJ whole genome shotgun (WGS) entry which is preliminary data.</text>
</comment>